<evidence type="ECO:0000313" key="1">
    <source>
        <dbReference type="EMBL" id="RHN42666.1"/>
    </source>
</evidence>
<dbReference type="Gramene" id="rna49142">
    <property type="protein sequence ID" value="RHN42666.1"/>
    <property type="gene ID" value="gene49142"/>
</dbReference>
<comment type="caution">
    <text evidence="1">The sequence shown here is derived from an EMBL/GenBank/DDBJ whole genome shotgun (WGS) entry which is preliminary data.</text>
</comment>
<protein>
    <submittedName>
        <fullName evidence="1">Uncharacterized protein</fullName>
    </submittedName>
</protein>
<proteinExistence type="predicted"/>
<organism evidence="1">
    <name type="scientific">Medicago truncatula</name>
    <name type="common">Barrel medic</name>
    <name type="synonym">Medicago tribuloides</name>
    <dbReference type="NCBI Taxonomy" id="3880"/>
    <lineage>
        <taxon>Eukaryota</taxon>
        <taxon>Viridiplantae</taxon>
        <taxon>Streptophyta</taxon>
        <taxon>Embryophyta</taxon>
        <taxon>Tracheophyta</taxon>
        <taxon>Spermatophyta</taxon>
        <taxon>Magnoliopsida</taxon>
        <taxon>eudicotyledons</taxon>
        <taxon>Gunneridae</taxon>
        <taxon>Pentapetalae</taxon>
        <taxon>rosids</taxon>
        <taxon>fabids</taxon>
        <taxon>Fabales</taxon>
        <taxon>Fabaceae</taxon>
        <taxon>Papilionoideae</taxon>
        <taxon>50 kb inversion clade</taxon>
        <taxon>NPAAA clade</taxon>
        <taxon>Hologalegina</taxon>
        <taxon>IRL clade</taxon>
        <taxon>Trifolieae</taxon>
        <taxon>Medicago</taxon>
    </lineage>
</organism>
<accession>A0A396GNG2</accession>
<gene>
    <name evidence="1" type="ORF">MtrunA17_Chr8g0379471</name>
</gene>
<reference evidence="1" key="1">
    <citation type="journal article" date="2018" name="Nat. Plants">
        <title>Whole-genome landscape of Medicago truncatula symbiotic genes.</title>
        <authorList>
            <person name="Pecrix Y."/>
            <person name="Gamas P."/>
            <person name="Carrere S."/>
        </authorList>
    </citation>
    <scope>NUCLEOTIDE SEQUENCE</scope>
    <source>
        <tissue evidence="1">Leaves</tissue>
    </source>
</reference>
<sequence length="79" mass="9350">MVARKLYTLMDKDFCLRILRLMGSEISLGLILLSYGPHGKRYTLIQETCGLRNLRNNFHFVHRMMCGLERTLKDEVQQY</sequence>
<dbReference type="EMBL" id="PSQE01000008">
    <property type="protein sequence ID" value="RHN42666.1"/>
    <property type="molecule type" value="Genomic_DNA"/>
</dbReference>
<dbReference type="AlphaFoldDB" id="A0A396GNG2"/>
<dbReference type="Proteomes" id="UP000265566">
    <property type="component" value="Chromosome 8"/>
</dbReference>
<name>A0A396GNG2_MEDTR</name>